<proteinExistence type="predicted"/>
<gene>
    <name evidence="5" type="ORF">SAMN00777080_3527</name>
</gene>
<keyword evidence="2 5" id="KW-0238">DNA-binding</keyword>
<reference evidence="6" key="1">
    <citation type="submission" date="2017-04" db="EMBL/GenBank/DDBJ databases">
        <authorList>
            <person name="Varghese N."/>
            <person name="Submissions S."/>
        </authorList>
    </citation>
    <scope>NUCLEOTIDE SEQUENCE [LARGE SCALE GENOMIC DNA]</scope>
    <source>
        <strain evidence="6">DSM 16537</strain>
    </source>
</reference>
<keyword evidence="1" id="KW-0805">Transcription regulation</keyword>
<dbReference type="OrthoDB" id="792101at2"/>
<evidence type="ECO:0000256" key="3">
    <source>
        <dbReference type="ARBA" id="ARBA00023163"/>
    </source>
</evidence>
<dbReference type="SUPFAM" id="SSF46689">
    <property type="entry name" value="Homeodomain-like"/>
    <property type="match status" value="2"/>
</dbReference>
<dbReference type="SMART" id="SM00342">
    <property type="entry name" value="HTH_ARAC"/>
    <property type="match status" value="1"/>
</dbReference>
<accession>A0A1W2H7J4</accession>
<evidence type="ECO:0000256" key="2">
    <source>
        <dbReference type="ARBA" id="ARBA00023125"/>
    </source>
</evidence>
<dbReference type="EMBL" id="LT838813">
    <property type="protein sequence ID" value="SMD44891.1"/>
    <property type="molecule type" value="Genomic_DNA"/>
</dbReference>
<dbReference type="PROSITE" id="PS01124">
    <property type="entry name" value="HTH_ARAC_FAMILY_2"/>
    <property type="match status" value="1"/>
</dbReference>
<dbReference type="PANTHER" id="PTHR43280:SF2">
    <property type="entry name" value="HTH-TYPE TRANSCRIPTIONAL REGULATOR EXSA"/>
    <property type="match status" value="1"/>
</dbReference>
<evidence type="ECO:0000313" key="5">
    <source>
        <dbReference type="EMBL" id="SMD44891.1"/>
    </source>
</evidence>
<dbReference type="InterPro" id="IPR009057">
    <property type="entry name" value="Homeodomain-like_sf"/>
</dbReference>
<dbReference type="CDD" id="cd06976">
    <property type="entry name" value="cupin_MtlR-like_N"/>
    <property type="match status" value="1"/>
</dbReference>
<dbReference type="PANTHER" id="PTHR43280">
    <property type="entry name" value="ARAC-FAMILY TRANSCRIPTIONAL REGULATOR"/>
    <property type="match status" value="1"/>
</dbReference>
<dbReference type="InterPro" id="IPR018060">
    <property type="entry name" value="HTH_AraC"/>
</dbReference>
<evidence type="ECO:0000259" key="4">
    <source>
        <dbReference type="PROSITE" id="PS01124"/>
    </source>
</evidence>
<dbReference type="SUPFAM" id="SSF51182">
    <property type="entry name" value="RmlC-like cupins"/>
    <property type="match status" value="1"/>
</dbReference>
<dbReference type="GO" id="GO:0003700">
    <property type="term" value="F:DNA-binding transcription factor activity"/>
    <property type="evidence" value="ECO:0007669"/>
    <property type="project" value="InterPro"/>
</dbReference>
<dbReference type="STRING" id="758820.SAMN00777080_3527"/>
<evidence type="ECO:0000256" key="1">
    <source>
        <dbReference type="ARBA" id="ARBA00023015"/>
    </source>
</evidence>
<dbReference type="GO" id="GO:0043565">
    <property type="term" value="F:sequence-specific DNA binding"/>
    <property type="evidence" value="ECO:0007669"/>
    <property type="project" value="InterPro"/>
</dbReference>
<dbReference type="Gene3D" id="1.10.10.60">
    <property type="entry name" value="Homeodomain-like"/>
    <property type="match status" value="2"/>
</dbReference>
<dbReference type="Pfam" id="PF12833">
    <property type="entry name" value="HTH_18"/>
    <property type="match status" value="1"/>
</dbReference>
<feature type="domain" description="HTH araC/xylS-type" evidence="4">
    <location>
        <begin position="186"/>
        <end position="284"/>
    </location>
</feature>
<keyword evidence="6" id="KW-1185">Reference proteome</keyword>
<dbReference type="Proteomes" id="UP000192333">
    <property type="component" value="Chromosome I"/>
</dbReference>
<organism evidence="5 6">
    <name type="scientific">Aquiflexum balticum DSM 16537</name>
    <dbReference type="NCBI Taxonomy" id="758820"/>
    <lineage>
        <taxon>Bacteria</taxon>
        <taxon>Pseudomonadati</taxon>
        <taxon>Bacteroidota</taxon>
        <taxon>Cytophagia</taxon>
        <taxon>Cytophagales</taxon>
        <taxon>Cyclobacteriaceae</taxon>
        <taxon>Aquiflexum</taxon>
    </lineage>
</organism>
<dbReference type="Gene3D" id="2.60.120.10">
    <property type="entry name" value="Jelly Rolls"/>
    <property type="match status" value="1"/>
</dbReference>
<name>A0A1W2H7J4_9BACT</name>
<dbReference type="RefSeq" id="WP_084121665.1">
    <property type="nucleotide sequence ID" value="NZ_LT838813.1"/>
</dbReference>
<protein>
    <submittedName>
        <fullName evidence="5">AraC-type DNA-binding protein</fullName>
    </submittedName>
</protein>
<dbReference type="AlphaFoldDB" id="A0A1W2H7J4"/>
<dbReference type="PROSITE" id="PS00041">
    <property type="entry name" value="HTH_ARAC_FAMILY_1"/>
    <property type="match status" value="1"/>
</dbReference>
<dbReference type="InterPro" id="IPR014710">
    <property type="entry name" value="RmlC-like_jellyroll"/>
</dbReference>
<evidence type="ECO:0000313" key="6">
    <source>
        <dbReference type="Proteomes" id="UP000192333"/>
    </source>
</evidence>
<sequence>MKLHFIDRSNLEANSFTIKHNVYPNFLKIWHYHPELELVFILKSTGTRFIGDSIEKFKEGEVVLIGENLPHMWLNEKKYFEENSDLFAEAIAFHFKKDFLGSEIFKAPEFKDINLLIENAKFGLKFKKVNPEIKSRMQKLSQLGGFKRLLEFLQILSDLSQHKEIKFLSSTGFLNTFKKTGNETLDNTYAYIFKNFTNQITLDDVATIAKMNASSFSRFFKRVNRKSFNEYLNEIRIGYACKLLTEHQYNITTICYESGFNNISNFNRQFKKITGKSPSNFLKNHLIDTN</sequence>
<keyword evidence="3" id="KW-0804">Transcription</keyword>
<dbReference type="InterPro" id="IPR011051">
    <property type="entry name" value="RmlC_Cupin_sf"/>
</dbReference>
<dbReference type="InterPro" id="IPR018062">
    <property type="entry name" value="HTH_AraC-typ_CS"/>
</dbReference>